<name>A0A1H4ASQ7_9FLAO</name>
<accession>A0A1H4ASQ7</accession>
<reference evidence="1 2" key="1">
    <citation type="submission" date="2016-10" db="EMBL/GenBank/DDBJ databases">
        <authorList>
            <person name="de Groot N.N."/>
        </authorList>
    </citation>
    <scope>NUCLEOTIDE SEQUENCE [LARGE SCALE GENOMIC DNA]</scope>
    <source>
        <strain evidence="1 2">DSM 23581</strain>
    </source>
</reference>
<dbReference type="RefSeq" id="WP_143521338.1">
    <property type="nucleotide sequence ID" value="NZ_FNQF01000005.1"/>
</dbReference>
<dbReference type="Proteomes" id="UP000198820">
    <property type="component" value="Unassembled WGS sequence"/>
</dbReference>
<gene>
    <name evidence="1" type="ORF">SAMN05421540_105130</name>
</gene>
<dbReference type="EMBL" id="FNQF01000005">
    <property type="protein sequence ID" value="SEA38804.1"/>
    <property type="molecule type" value="Genomic_DNA"/>
</dbReference>
<protein>
    <submittedName>
        <fullName evidence="1">Uncharacterized protein</fullName>
    </submittedName>
</protein>
<evidence type="ECO:0000313" key="2">
    <source>
        <dbReference type="Proteomes" id="UP000198820"/>
    </source>
</evidence>
<dbReference type="AlphaFoldDB" id="A0A1H4ASQ7"/>
<organism evidence="1 2">
    <name type="scientific">Psychroflexus halocasei</name>
    <dbReference type="NCBI Taxonomy" id="908615"/>
    <lineage>
        <taxon>Bacteria</taxon>
        <taxon>Pseudomonadati</taxon>
        <taxon>Bacteroidota</taxon>
        <taxon>Flavobacteriia</taxon>
        <taxon>Flavobacteriales</taxon>
        <taxon>Flavobacteriaceae</taxon>
        <taxon>Psychroflexus</taxon>
    </lineage>
</organism>
<sequence length="66" mass="7687">MKTTILILSIFFLSSTPTNQTLRDCDEEASRIFDYTFHTSGGDIIYSFIQSNEWRTFCEMDNETGF</sequence>
<dbReference type="STRING" id="908615.SAMN05421540_105130"/>
<keyword evidence="2" id="KW-1185">Reference proteome</keyword>
<proteinExistence type="predicted"/>
<evidence type="ECO:0000313" key="1">
    <source>
        <dbReference type="EMBL" id="SEA38804.1"/>
    </source>
</evidence>